<organism evidence="1 2">
    <name type="scientific">Anas platyrhynchos</name>
    <name type="common">Mallard</name>
    <name type="synonym">Anas boschas</name>
    <dbReference type="NCBI Taxonomy" id="8839"/>
    <lineage>
        <taxon>Eukaryota</taxon>
        <taxon>Metazoa</taxon>
        <taxon>Chordata</taxon>
        <taxon>Craniata</taxon>
        <taxon>Vertebrata</taxon>
        <taxon>Euteleostomi</taxon>
        <taxon>Archelosauria</taxon>
        <taxon>Archosauria</taxon>
        <taxon>Dinosauria</taxon>
        <taxon>Saurischia</taxon>
        <taxon>Theropoda</taxon>
        <taxon>Coelurosauria</taxon>
        <taxon>Aves</taxon>
        <taxon>Neognathae</taxon>
        <taxon>Galloanserae</taxon>
        <taxon>Anseriformes</taxon>
        <taxon>Anatidae</taxon>
        <taxon>Anatinae</taxon>
        <taxon>Anas</taxon>
    </lineage>
</organism>
<dbReference type="EMBL" id="KB743391">
    <property type="protein sequence ID" value="EOA99054.1"/>
    <property type="molecule type" value="Genomic_DNA"/>
</dbReference>
<accession>R0LC41</accession>
<evidence type="ECO:0000313" key="1">
    <source>
        <dbReference type="EMBL" id="EOA99054.1"/>
    </source>
</evidence>
<gene>
    <name evidence="1" type="ORF">Anapl_14099</name>
</gene>
<reference evidence="2" key="1">
    <citation type="journal article" date="2013" name="Nat. Genet.">
        <title>The duck genome and transcriptome provide insight into an avian influenza virus reservoir species.</title>
        <authorList>
            <person name="Huang Y."/>
            <person name="Li Y."/>
            <person name="Burt D.W."/>
            <person name="Chen H."/>
            <person name="Zhang Y."/>
            <person name="Qian W."/>
            <person name="Kim H."/>
            <person name="Gan S."/>
            <person name="Zhao Y."/>
            <person name="Li J."/>
            <person name="Yi K."/>
            <person name="Feng H."/>
            <person name="Zhu P."/>
            <person name="Li B."/>
            <person name="Liu Q."/>
            <person name="Fairley S."/>
            <person name="Magor K.E."/>
            <person name="Du Z."/>
            <person name="Hu X."/>
            <person name="Goodman L."/>
            <person name="Tafer H."/>
            <person name="Vignal A."/>
            <person name="Lee T."/>
            <person name="Kim K.W."/>
            <person name="Sheng Z."/>
            <person name="An Y."/>
            <person name="Searle S."/>
            <person name="Herrero J."/>
            <person name="Groenen M.A."/>
            <person name="Crooijmans R.P."/>
            <person name="Faraut T."/>
            <person name="Cai Q."/>
            <person name="Webster R.G."/>
            <person name="Aldridge J.R."/>
            <person name="Warren W.C."/>
            <person name="Bartschat S."/>
            <person name="Kehr S."/>
            <person name="Marz M."/>
            <person name="Stadler P.F."/>
            <person name="Smith J."/>
            <person name="Kraus R.H."/>
            <person name="Zhao Y."/>
            <person name="Ren L."/>
            <person name="Fei J."/>
            <person name="Morisson M."/>
            <person name="Kaiser P."/>
            <person name="Griffin D.K."/>
            <person name="Rao M."/>
            <person name="Pitel F."/>
            <person name="Wang J."/>
            <person name="Li N."/>
        </authorList>
    </citation>
    <scope>NUCLEOTIDE SEQUENCE [LARGE SCALE GENOMIC DNA]</scope>
</reference>
<sequence>MTVFPHRPIEEFRKILLPAADFKNGIYVTANHKGVVFLQHLKNTWKCISATNVNMHGHACCHPIYEKRVEMPFITRHVNTCVVTKCLKVRENAFRHQILEHECCHPVSGKHVEMHFVNKQVNMHVVSQYLKGMWECVSSENMNTSEDACCHPIPEKHMEMHFITKQMDTRVVSQYLSNTWKCIQLTNT</sequence>
<dbReference type="AlphaFoldDB" id="R0LC41"/>
<keyword evidence="2" id="KW-1185">Reference proteome</keyword>
<proteinExistence type="predicted"/>
<dbReference type="Proteomes" id="UP000296049">
    <property type="component" value="Unassembled WGS sequence"/>
</dbReference>
<protein>
    <submittedName>
        <fullName evidence="1">Uncharacterized protein</fullName>
    </submittedName>
</protein>
<evidence type="ECO:0000313" key="2">
    <source>
        <dbReference type="Proteomes" id="UP000296049"/>
    </source>
</evidence>
<name>R0LC41_ANAPL</name>